<dbReference type="PANTHER" id="PTHR48085">
    <property type="entry name" value="CADMIUM/ZINC-TRANSPORTING ATPASE HMA2-RELATED"/>
    <property type="match status" value="1"/>
</dbReference>
<dbReference type="InterPro" id="IPR027256">
    <property type="entry name" value="P-typ_ATPase_IB"/>
</dbReference>
<dbReference type="InterPro" id="IPR036412">
    <property type="entry name" value="HAD-like_sf"/>
</dbReference>
<dbReference type="EC" id="7.2.2.12" evidence="8"/>
<keyword evidence="5" id="KW-1278">Translocase</keyword>
<evidence type="ECO:0000313" key="13">
    <source>
        <dbReference type="Proteomes" id="UP001295463"/>
    </source>
</evidence>
<evidence type="ECO:0000256" key="1">
    <source>
        <dbReference type="ARBA" id="ARBA00004370"/>
    </source>
</evidence>
<keyword evidence="6 10" id="KW-1133">Transmembrane helix</keyword>
<comment type="catalytic activity">
    <reaction evidence="9">
        <text>Zn(2+)(in) + ATP + H2O = Zn(2+)(out) + ADP + phosphate + H(+)</text>
        <dbReference type="Rhea" id="RHEA:20621"/>
        <dbReference type="ChEBI" id="CHEBI:15377"/>
        <dbReference type="ChEBI" id="CHEBI:15378"/>
        <dbReference type="ChEBI" id="CHEBI:29105"/>
        <dbReference type="ChEBI" id="CHEBI:30616"/>
        <dbReference type="ChEBI" id="CHEBI:43474"/>
        <dbReference type="ChEBI" id="CHEBI:456216"/>
        <dbReference type="EC" id="7.2.2.12"/>
    </reaction>
</comment>
<dbReference type="SFLD" id="SFLDF00027">
    <property type="entry name" value="p-type_atpase"/>
    <property type="match status" value="1"/>
</dbReference>
<evidence type="ECO:0000256" key="2">
    <source>
        <dbReference type="ARBA" id="ARBA00006024"/>
    </source>
</evidence>
<dbReference type="InterPro" id="IPR059000">
    <property type="entry name" value="ATPase_P-type_domA"/>
</dbReference>
<evidence type="ECO:0000256" key="8">
    <source>
        <dbReference type="ARBA" id="ARBA00039097"/>
    </source>
</evidence>
<dbReference type="Pfam" id="PF00702">
    <property type="entry name" value="Hydrolase"/>
    <property type="match status" value="1"/>
</dbReference>
<proteinExistence type="inferred from homology"/>
<dbReference type="InterPro" id="IPR001757">
    <property type="entry name" value="P_typ_ATPase"/>
</dbReference>
<dbReference type="InterPro" id="IPR008250">
    <property type="entry name" value="ATPase_P-typ_transduc_dom_A_sf"/>
</dbReference>
<dbReference type="InterPro" id="IPR023298">
    <property type="entry name" value="ATPase_P-typ_TM_dom_sf"/>
</dbReference>
<keyword evidence="10" id="KW-0067">ATP-binding</keyword>
<dbReference type="Gene3D" id="2.70.150.10">
    <property type="entry name" value="Calcium-transporting ATPase, cytoplasmic transduction domain A"/>
    <property type="match status" value="1"/>
</dbReference>
<dbReference type="SFLD" id="SFLDS00003">
    <property type="entry name" value="Haloacid_Dehalogenase"/>
    <property type="match status" value="1"/>
</dbReference>
<dbReference type="Pfam" id="PF00122">
    <property type="entry name" value="E1-E2_ATPase"/>
    <property type="match status" value="1"/>
</dbReference>
<dbReference type="InterPro" id="IPR023214">
    <property type="entry name" value="HAD_sf"/>
</dbReference>
<evidence type="ECO:0000256" key="7">
    <source>
        <dbReference type="ARBA" id="ARBA00023136"/>
    </source>
</evidence>
<evidence type="ECO:0000313" key="12">
    <source>
        <dbReference type="EMBL" id="CAH2030253.1"/>
    </source>
</evidence>
<dbReference type="PRINTS" id="PR00941">
    <property type="entry name" value="CDATPASE"/>
</dbReference>
<evidence type="ECO:0000259" key="11">
    <source>
        <dbReference type="Pfam" id="PF00122"/>
    </source>
</evidence>
<dbReference type="RefSeq" id="WP_305731203.1">
    <property type="nucleotide sequence ID" value="NZ_OW150024.1"/>
</dbReference>
<keyword evidence="13" id="KW-1185">Reference proteome</keyword>
<evidence type="ECO:0000256" key="4">
    <source>
        <dbReference type="ARBA" id="ARBA00022723"/>
    </source>
</evidence>
<sequence length="634" mass="66521">MSGCCADSCCGGGDGGRPVPWWRLGLAGALALSAEGAHWLPGDYHRAGLLLALCAIALGGLDTFRKGWRALCRADLNMNALMSLAVTGALAIGQWPEAAMVMILFTLAERLEERALDRARRAVHRLLALAPEQATVQQPDGSWQEAAARGVAVGSRVRLRPGERVPLDGIVLSGCSSVNQAPITGESLPVEKSAGDRLFAGTINQEGELEFRTTAPADHSTLARIIRAVEGAQAGRAPIQRLVDRFAHRYTPAVFAVALAVALLPPLAGGAPWGEWIYRALVLLVIACPCALVISTPVTIVSGLAAAARHGILIKGGAYLEAGRSLRWLALDKTGTLTHGEPVQTAFIPWADADPERCRSLAAALAARSDHPVSRAVAGDNGSVVAPLPEIEAFTALPGRGVRGLSNGSLYHLGNYRLLQDLGCATPALALRRDELVATGNSVVFLAGEHGALALFAVADTLRETSREAVADLHSLGVNTVILSGDSVEIARSIALQAGIDRVEGELLPEDKLRVIERLGADGPVGMVGDGINDAPALARAHIGFAMGAAGSDTAIDTADVALMDDDLRKIPVFIRLSRATVRLLRQNVTLALGIKGAFLLLAVTGHATMWMAVFADMGTSLLVVGNGLRLLRR</sequence>
<dbReference type="InterPro" id="IPR051014">
    <property type="entry name" value="Cation_Transport_ATPase_IB"/>
</dbReference>
<comment type="similarity">
    <text evidence="2 10">Belongs to the cation transport ATPase (P-type) (TC 3.A.3) family. Type IB subfamily.</text>
</comment>
<comment type="caution">
    <text evidence="10">Lacks conserved residue(s) required for the propagation of feature annotation.</text>
</comment>
<accession>A0ABM9D4S2</accession>
<evidence type="ECO:0000256" key="3">
    <source>
        <dbReference type="ARBA" id="ARBA00022692"/>
    </source>
</evidence>
<gene>
    <name evidence="12" type="primary">cadA</name>
    <name evidence="12" type="ORF">GEAMG1_0431</name>
</gene>
<dbReference type="NCBIfam" id="TIGR01512">
    <property type="entry name" value="ATPase-IB2_Cd"/>
    <property type="match status" value="1"/>
</dbReference>
<reference evidence="12 13" key="1">
    <citation type="submission" date="2022-03" db="EMBL/GenBank/DDBJ databases">
        <authorList>
            <person name="Koch H."/>
        </authorList>
    </citation>
    <scope>NUCLEOTIDE SEQUENCE [LARGE SCALE GENOMIC DNA]</scope>
    <source>
        <strain evidence="12 13">G1</strain>
    </source>
</reference>
<dbReference type="SFLD" id="SFLDG00002">
    <property type="entry name" value="C1.7:_P-type_atpase_like"/>
    <property type="match status" value="1"/>
</dbReference>
<dbReference type="Gene3D" id="3.40.50.1000">
    <property type="entry name" value="HAD superfamily/HAD-like"/>
    <property type="match status" value="1"/>
</dbReference>
<dbReference type="Gene3D" id="3.40.1110.10">
    <property type="entry name" value="Calcium-transporting ATPase, cytoplasmic domain N"/>
    <property type="match status" value="1"/>
</dbReference>
<keyword evidence="7 10" id="KW-0472">Membrane</keyword>
<keyword evidence="10" id="KW-1003">Cell membrane</keyword>
<keyword evidence="3 10" id="KW-0812">Transmembrane</keyword>
<feature type="domain" description="P-type ATPase A" evidence="11">
    <location>
        <begin position="129"/>
        <end position="230"/>
    </location>
</feature>
<dbReference type="EMBL" id="OW150024">
    <property type="protein sequence ID" value="CAH2030253.1"/>
    <property type="molecule type" value="Genomic_DNA"/>
</dbReference>
<evidence type="ECO:0000256" key="5">
    <source>
        <dbReference type="ARBA" id="ARBA00022967"/>
    </source>
</evidence>
<dbReference type="SUPFAM" id="SSF81665">
    <property type="entry name" value="Calcium ATPase, transmembrane domain M"/>
    <property type="match status" value="1"/>
</dbReference>
<dbReference type="InterPro" id="IPR018303">
    <property type="entry name" value="ATPase_P-typ_P_site"/>
</dbReference>
<organism evidence="12 13">
    <name type="scientific">Trichlorobacter ammonificans</name>
    <dbReference type="NCBI Taxonomy" id="2916410"/>
    <lineage>
        <taxon>Bacteria</taxon>
        <taxon>Pseudomonadati</taxon>
        <taxon>Thermodesulfobacteriota</taxon>
        <taxon>Desulfuromonadia</taxon>
        <taxon>Geobacterales</taxon>
        <taxon>Geobacteraceae</taxon>
        <taxon>Trichlorobacter</taxon>
    </lineage>
</organism>
<dbReference type="PROSITE" id="PS00154">
    <property type="entry name" value="ATPASE_E1_E2"/>
    <property type="match status" value="1"/>
</dbReference>
<protein>
    <recommendedName>
        <fullName evidence="8">P-type Zn(2+) transporter</fullName>
        <ecNumber evidence="8">7.2.2.12</ecNumber>
    </recommendedName>
</protein>
<evidence type="ECO:0000256" key="9">
    <source>
        <dbReference type="ARBA" id="ARBA00047308"/>
    </source>
</evidence>
<dbReference type="Proteomes" id="UP001295463">
    <property type="component" value="Chromosome"/>
</dbReference>
<comment type="subcellular location">
    <subcellularLocation>
        <location evidence="10">Cell membrane</location>
    </subcellularLocation>
    <subcellularLocation>
        <location evidence="1">Membrane</location>
    </subcellularLocation>
</comment>
<dbReference type="NCBIfam" id="TIGR01494">
    <property type="entry name" value="ATPase_P-type"/>
    <property type="match status" value="2"/>
</dbReference>
<dbReference type="SUPFAM" id="SSF56784">
    <property type="entry name" value="HAD-like"/>
    <property type="match status" value="1"/>
</dbReference>
<feature type="transmembrane region" description="Helical" evidence="10">
    <location>
        <begin position="584"/>
        <end position="604"/>
    </location>
</feature>
<dbReference type="PANTHER" id="PTHR48085:SF5">
    <property type="entry name" value="CADMIUM_ZINC-TRANSPORTING ATPASE HMA4-RELATED"/>
    <property type="match status" value="1"/>
</dbReference>
<dbReference type="NCBIfam" id="TIGR01525">
    <property type="entry name" value="ATPase-IB_hvy"/>
    <property type="match status" value="1"/>
</dbReference>
<feature type="transmembrane region" description="Helical" evidence="10">
    <location>
        <begin position="280"/>
        <end position="307"/>
    </location>
</feature>
<keyword evidence="4 10" id="KW-0479">Metal-binding</keyword>
<dbReference type="SUPFAM" id="SSF81653">
    <property type="entry name" value="Calcium ATPase, transduction domain A"/>
    <property type="match status" value="1"/>
</dbReference>
<name>A0ABM9D4S2_9BACT</name>
<dbReference type="InterPro" id="IPR023299">
    <property type="entry name" value="ATPase_P-typ_cyto_dom_N"/>
</dbReference>
<evidence type="ECO:0000256" key="10">
    <source>
        <dbReference type="RuleBase" id="RU362081"/>
    </source>
</evidence>
<feature type="transmembrane region" description="Helical" evidence="10">
    <location>
        <begin position="250"/>
        <end position="268"/>
    </location>
</feature>
<evidence type="ECO:0000256" key="6">
    <source>
        <dbReference type="ARBA" id="ARBA00022989"/>
    </source>
</evidence>
<dbReference type="PRINTS" id="PR00119">
    <property type="entry name" value="CATATPASE"/>
</dbReference>
<keyword evidence="10" id="KW-0547">Nucleotide-binding</keyword>
<dbReference type="InterPro" id="IPR044492">
    <property type="entry name" value="P_typ_ATPase_HD_dom"/>
</dbReference>